<reference evidence="2" key="1">
    <citation type="submission" date="2021-09" db="EMBL/GenBank/DDBJ databases">
        <authorList>
            <consortium name="AG Swart"/>
            <person name="Singh M."/>
            <person name="Singh A."/>
            <person name="Seah K."/>
            <person name="Emmerich C."/>
        </authorList>
    </citation>
    <scope>NUCLEOTIDE SEQUENCE</scope>
    <source>
        <strain evidence="2">ATCC30299</strain>
    </source>
</reference>
<feature type="region of interest" description="Disordered" evidence="1">
    <location>
        <begin position="112"/>
        <end position="132"/>
    </location>
</feature>
<proteinExistence type="predicted"/>
<evidence type="ECO:0000256" key="1">
    <source>
        <dbReference type="SAM" id="MobiDB-lite"/>
    </source>
</evidence>
<sequence length="302" mass="34718">MEYQPSQKQEKHSIEELYKITRGQKDEWGIEGYRVPSENNLYLTREHAFPKSPRADSYAIAKKRATEPDPTKYTLEYKEASKMNWEKSNGKFLYSKRETVIDEVMRKSASMPGPGAFWPKPTSKKAKKPEMPTGHVALGKFSSGERLSFLTTTEFYAEETPCSWAYNPHKTEINKEHGWAKPKDKRVATEQEQKARERGPGKYSIDKPIKFVTEREPLYSFPKDHPPNAIELKGHQTKGFPGVGAYKEIDNGYKAITKKGLTARIFPYKVTRMTDAHIKSKQWVPGPGAYDWPPNKLDKKKE</sequence>
<feature type="region of interest" description="Disordered" evidence="1">
    <location>
        <begin position="283"/>
        <end position="302"/>
    </location>
</feature>
<gene>
    <name evidence="2" type="ORF">BSTOLATCC_MIC32825</name>
</gene>
<feature type="region of interest" description="Disordered" evidence="1">
    <location>
        <begin position="177"/>
        <end position="204"/>
    </location>
</feature>
<evidence type="ECO:0000313" key="3">
    <source>
        <dbReference type="Proteomes" id="UP001162131"/>
    </source>
</evidence>
<organism evidence="2 3">
    <name type="scientific">Blepharisma stoltei</name>
    <dbReference type="NCBI Taxonomy" id="1481888"/>
    <lineage>
        <taxon>Eukaryota</taxon>
        <taxon>Sar</taxon>
        <taxon>Alveolata</taxon>
        <taxon>Ciliophora</taxon>
        <taxon>Postciliodesmatophora</taxon>
        <taxon>Heterotrichea</taxon>
        <taxon>Heterotrichida</taxon>
        <taxon>Blepharismidae</taxon>
        <taxon>Blepharisma</taxon>
    </lineage>
</organism>
<dbReference type="EMBL" id="CAJZBQ010000033">
    <property type="protein sequence ID" value="CAG9322919.1"/>
    <property type="molecule type" value="Genomic_DNA"/>
</dbReference>
<protein>
    <submittedName>
        <fullName evidence="2">Uncharacterized protein</fullName>
    </submittedName>
</protein>
<evidence type="ECO:0000313" key="2">
    <source>
        <dbReference type="EMBL" id="CAG9322919.1"/>
    </source>
</evidence>
<dbReference type="Proteomes" id="UP001162131">
    <property type="component" value="Unassembled WGS sequence"/>
</dbReference>
<keyword evidence="3" id="KW-1185">Reference proteome</keyword>
<name>A0AAU9JPU1_9CILI</name>
<dbReference type="AlphaFoldDB" id="A0AAU9JPU1"/>
<accession>A0AAU9JPU1</accession>
<comment type="caution">
    <text evidence="2">The sequence shown here is derived from an EMBL/GenBank/DDBJ whole genome shotgun (WGS) entry which is preliminary data.</text>
</comment>